<reference evidence="2" key="1">
    <citation type="journal article" date="2014" name="Int. J. Syst. Evol. Microbiol.">
        <title>Complete genome sequence of Corynebacterium casei LMG S-19264T (=DSM 44701T), isolated from a smear-ripened cheese.</title>
        <authorList>
            <consortium name="US DOE Joint Genome Institute (JGI-PGF)"/>
            <person name="Walter F."/>
            <person name="Albersmeier A."/>
            <person name="Kalinowski J."/>
            <person name="Ruckert C."/>
        </authorList>
    </citation>
    <scope>NUCLEOTIDE SEQUENCE</scope>
    <source>
        <strain evidence="2">KCTC 12710</strain>
    </source>
</reference>
<keyword evidence="1" id="KW-0732">Signal</keyword>
<dbReference type="SUPFAM" id="SSF56935">
    <property type="entry name" value="Porins"/>
    <property type="match status" value="1"/>
</dbReference>
<proteinExistence type="predicted"/>
<dbReference type="Proteomes" id="UP000636004">
    <property type="component" value="Unassembled WGS sequence"/>
</dbReference>
<dbReference type="EMBL" id="BMWZ01000002">
    <property type="protein sequence ID" value="GGZ74454.1"/>
    <property type="molecule type" value="Genomic_DNA"/>
</dbReference>
<organism evidence="2 3">
    <name type="scientific">Algibacter mikhailovii</name>
    <dbReference type="NCBI Taxonomy" id="425498"/>
    <lineage>
        <taxon>Bacteria</taxon>
        <taxon>Pseudomonadati</taxon>
        <taxon>Bacteroidota</taxon>
        <taxon>Flavobacteriia</taxon>
        <taxon>Flavobacteriales</taxon>
        <taxon>Flavobacteriaceae</taxon>
        <taxon>Algibacter</taxon>
    </lineage>
</organism>
<feature type="signal peptide" evidence="1">
    <location>
        <begin position="1"/>
        <end position="18"/>
    </location>
</feature>
<keyword evidence="3" id="KW-1185">Reference proteome</keyword>
<gene>
    <name evidence="2" type="ORF">GCM10007028_09720</name>
</gene>
<dbReference type="InterPro" id="IPR045748">
    <property type="entry name" value="DcaP"/>
</dbReference>
<dbReference type="RefSeq" id="WP_189359650.1">
    <property type="nucleotide sequence ID" value="NZ_BMWZ01000002.1"/>
</dbReference>
<dbReference type="Pfam" id="PF19577">
    <property type="entry name" value="DcaP"/>
    <property type="match status" value="1"/>
</dbReference>
<evidence type="ECO:0008006" key="4">
    <source>
        <dbReference type="Google" id="ProtNLM"/>
    </source>
</evidence>
<evidence type="ECO:0000313" key="3">
    <source>
        <dbReference type="Proteomes" id="UP000636004"/>
    </source>
</evidence>
<dbReference type="AlphaFoldDB" id="A0A918QWX8"/>
<evidence type="ECO:0000313" key="2">
    <source>
        <dbReference type="EMBL" id="GGZ74454.1"/>
    </source>
</evidence>
<sequence length="426" mass="47059">MKKILLPFLIVIHFGATSQTVSTDTIPSGVQGSINPLTDNRPVHTGDNLLDDSFPSSWPLFGSDIRMKIGGYVKADFIRDFDYIGDRYEFELGSIALEGSPERELGGISTFHAKQTRINFDFRSKAKWSKTGKEFPLQVFLELDWFFDGESSRLNTRLRHAYGVIGRLLVGRTWTTSGDLATLPGTIDFASGDALYGGRTTQIRWQDNIDETFSYAVALEDFAPQIDNVYNLEGASRPLWPNIAGMVKAKSKNGSSIQLGLDVFPVSWVGPASAPNVNKTGYAITVGSRLVLKVTEYQDAFVWGGGYGEGQAHKIVSLSWDGKASGALSPTDLTTSPAWFAYAGYNHYWTKKLNSNISTAWSGTTLADFQADETIQKAGSVHANLVYFPYKMVSTGIEYMWGTRENKNGVEGTASRVQFMVKFKFN</sequence>
<comment type="caution">
    <text evidence="2">The sequence shown here is derived from an EMBL/GenBank/DDBJ whole genome shotgun (WGS) entry which is preliminary data.</text>
</comment>
<evidence type="ECO:0000256" key="1">
    <source>
        <dbReference type="SAM" id="SignalP"/>
    </source>
</evidence>
<protein>
    <recommendedName>
        <fullName evidence="4">Porin</fullName>
    </recommendedName>
</protein>
<feature type="chain" id="PRO_5037525860" description="Porin" evidence="1">
    <location>
        <begin position="19"/>
        <end position="426"/>
    </location>
</feature>
<reference evidence="2" key="2">
    <citation type="submission" date="2020-09" db="EMBL/GenBank/DDBJ databases">
        <authorList>
            <person name="Sun Q."/>
            <person name="Kim S."/>
        </authorList>
    </citation>
    <scope>NUCLEOTIDE SEQUENCE</scope>
    <source>
        <strain evidence="2">KCTC 12710</strain>
    </source>
</reference>
<accession>A0A918QWX8</accession>
<name>A0A918QWX8_9FLAO</name>